<organism evidence="1 2">
    <name type="scientific">Ignelater luminosus</name>
    <name type="common">Cucubano</name>
    <name type="synonym">Pyrophorus luminosus</name>
    <dbReference type="NCBI Taxonomy" id="2038154"/>
    <lineage>
        <taxon>Eukaryota</taxon>
        <taxon>Metazoa</taxon>
        <taxon>Ecdysozoa</taxon>
        <taxon>Arthropoda</taxon>
        <taxon>Hexapoda</taxon>
        <taxon>Insecta</taxon>
        <taxon>Pterygota</taxon>
        <taxon>Neoptera</taxon>
        <taxon>Endopterygota</taxon>
        <taxon>Coleoptera</taxon>
        <taxon>Polyphaga</taxon>
        <taxon>Elateriformia</taxon>
        <taxon>Elateroidea</taxon>
        <taxon>Elateridae</taxon>
        <taxon>Agrypninae</taxon>
        <taxon>Pyrophorini</taxon>
        <taxon>Ignelater</taxon>
    </lineage>
</organism>
<feature type="non-terminal residue" evidence="1">
    <location>
        <position position="1"/>
    </location>
</feature>
<dbReference type="Gene3D" id="3.40.50.1820">
    <property type="entry name" value="alpha/beta hydrolase"/>
    <property type="match status" value="1"/>
</dbReference>
<protein>
    <submittedName>
        <fullName evidence="1">Uncharacterized protein</fullName>
    </submittedName>
</protein>
<dbReference type="AlphaFoldDB" id="A0A8K0FYG5"/>
<dbReference type="InterPro" id="IPR029058">
    <property type="entry name" value="AB_hydrolase_fold"/>
</dbReference>
<gene>
    <name evidence="1" type="ORF">ILUMI_26648</name>
</gene>
<keyword evidence="2" id="KW-1185">Reference proteome</keyword>
<dbReference type="EMBL" id="VTPC01091148">
    <property type="protein sequence ID" value="KAF2879526.1"/>
    <property type="molecule type" value="Genomic_DNA"/>
</dbReference>
<comment type="caution">
    <text evidence="1">The sequence shown here is derived from an EMBL/GenBank/DDBJ whole genome shotgun (WGS) entry which is preliminary data.</text>
</comment>
<evidence type="ECO:0000313" key="1">
    <source>
        <dbReference type="EMBL" id="KAF2879526.1"/>
    </source>
</evidence>
<reference evidence="1" key="1">
    <citation type="submission" date="2019-08" db="EMBL/GenBank/DDBJ databases">
        <title>The genome of the North American firefly Photinus pyralis.</title>
        <authorList>
            <consortium name="Photinus pyralis genome working group"/>
            <person name="Fallon T.R."/>
            <person name="Sander Lower S.E."/>
            <person name="Weng J.-K."/>
        </authorList>
    </citation>
    <scope>NUCLEOTIDE SEQUENCE</scope>
    <source>
        <strain evidence="1">TRF0915ILg1</strain>
        <tissue evidence="1">Whole body</tissue>
    </source>
</reference>
<proteinExistence type="predicted"/>
<evidence type="ECO:0000313" key="2">
    <source>
        <dbReference type="Proteomes" id="UP000801492"/>
    </source>
</evidence>
<name>A0A8K0FYG5_IGNLU</name>
<sequence>SCDHWRSVDYMIESINCNCFKAKSCKSCPTSCNSDSMDVKEAIMGEDCSLNTSMGAYVLQTKAEAPYGISE</sequence>
<dbReference type="Proteomes" id="UP000801492">
    <property type="component" value="Unassembled WGS sequence"/>
</dbReference>
<accession>A0A8K0FYG5</accession>